<feature type="transmembrane region" description="Helical" evidence="7">
    <location>
        <begin position="331"/>
        <end position="352"/>
    </location>
</feature>
<comment type="similarity">
    <text evidence="2">Belongs to the patched family.</text>
</comment>
<feature type="domain" description="SSD" evidence="8">
    <location>
        <begin position="269"/>
        <end position="426"/>
    </location>
</feature>
<evidence type="ECO:0000256" key="7">
    <source>
        <dbReference type="SAM" id="Phobius"/>
    </source>
</evidence>
<evidence type="ECO:0000313" key="10">
    <source>
        <dbReference type="Proteomes" id="UP001235939"/>
    </source>
</evidence>
<reference evidence="9 10" key="1">
    <citation type="submission" date="2022-01" db="EMBL/GenBank/DDBJ databases">
        <title>A chromosomal length assembly of Cordylochernes scorpioides.</title>
        <authorList>
            <person name="Zeh D."/>
            <person name="Zeh J."/>
        </authorList>
    </citation>
    <scope>NUCLEOTIDE SEQUENCE [LARGE SCALE GENOMIC DNA]</scope>
    <source>
        <strain evidence="9">IN4F17</strain>
        <tissue evidence="9">Whole Body</tissue>
    </source>
</reference>
<keyword evidence="3 7" id="KW-0812">Transmembrane</keyword>
<organism evidence="9 10">
    <name type="scientific">Cordylochernes scorpioides</name>
    <dbReference type="NCBI Taxonomy" id="51811"/>
    <lineage>
        <taxon>Eukaryota</taxon>
        <taxon>Metazoa</taxon>
        <taxon>Ecdysozoa</taxon>
        <taxon>Arthropoda</taxon>
        <taxon>Chelicerata</taxon>
        <taxon>Arachnida</taxon>
        <taxon>Pseudoscorpiones</taxon>
        <taxon>Cheliferoidea</taxon>
        <taxon>Chernetidae</taxon>
        <taxon>Cordylochernes</taxon>
    </lineage>
</organism>
<evidence type="ECO:0000256" key="3">
    <source>
        <dbReference type="ARBA" id="ARBA00022692"/>
    </source>
</evidence>
<evidence type="ECO:0000256" key="2">
    <source>
        <dbReference type="ARBA" id="ARBA00005585"/>
    </source>
</evidence>
<gene>
    <name evidence="9" type="ORF">LAZ67_1001036</name>
</gene>
<dbReference type="PANTHER" id="PTHR10796">
    <property type="entry name" value="PATCHED-RELATED"/>
    <property type="match status" value="1"/>
</dbReference>
<feature type="transmembrane region" description="Helical" evidence="7">
    <location>
        <begin position="372"/>
        <end position="391"/>
    </location>
</feature>
<evidence type="ECO:0000256" key="4">
    <source>
        <dbReference type="ARBA" id="ARBA00022989"/>
    </source>
</evidence>
<feature type="transmembrane region" description="Helical" evidence="7">
    <location>
        <begin position="30"/>
        <end position="50"/>
    </location>
</feature>
<dbReference type="PROSITE" id="PS50156">
    <property type="entry name" value="SSD"/>
    <property type="match status" value="1"/>
</dbReference>
<evidence type="ECO:0000256" key="6">
    <source>
        <dbReference type="ARBA" id="ARBA00023180"/>
    </source>
</evidence>
<feature type="transmembrane region" description="Helical" evidence="7">
    <location>
        <begin position="269"/>
        <end position="292"/>
    </location>
</feature>
<keyword evidence="4 7" id="KW-1133">Transmembrane helix</keyword>
<evidence type="ECO:0000313" key="9">
    <source>
        <dbReference type="EMBL" id="UYV60397.1"/>
    </source>
</evidence>
<dbReference type="Gene3D" id="1.20.1640.10">
    <property type="entry name" value="Multidrug efflux transporter AcrB transmembrane domain"/>
    <property type="match status" value="1"/>
</dbReference>
<proteinExistence type="inferred from homology"/>
<protein>
    <submittedName>
        <fullName evidence="9">Daf-6</fullName>
    </submittedName>
</protein>
<dbReference type="PANTHER" id="PTHR10796:SF92">
    <property type="entry name" value="PATCHED-RELATED, ISOFORM A"/>
    <property type="match status" value="1"/>
</dbReference>
<dbReference type="EMBL" id="CP092863">
    <property type="protein sequence ID" value="UYV60397.1"/>
    <property type="molecule type" value="Genomic_DNA"/>
</dbReference>
<comment type="subcellular location">
    <subcellularLocation>
        <location evidence="1">Membrane</location>
        <topology evidence="1">Multi-pass membrane protein</topology>
    </subcellularLocation>
</comment>
<sequence>MNLRTFLKRFSRGLSVAFRHLGGLVARRPWWFIVAPLIFTAFTGIGCAWLKMDGDIVRLFGLTGSSYNRTREVILNNFPLSRQEHYDIGRETKFISGYGRLLIETLDGDSIFRSHIMEEFLRIDKMVKSFKIVDSAGKQWDYEGLCARYYGSCFVNPVINLAKHLDEFLSGKFKIKFPLELSEDHLHFHYYGAMLGEVTLDSDGNVANATKVQLVYFLDNVDPEKEALITTWEHAFLDLIDSWPSKNLRMCKIASSTYRDEFLKIGTQVLPLFVLTGLGMITFCALSCLSVDPLVTKPWIGVFGCFSALMGVVAGSGICLFAGLTFPPLNFGVPFLLLGIGIDDTFIFLAAWRTTDPKDSVERRLAVTYEKSAVSVTLTSITNCASFLACTTMPFMATRIFGLYAVASCAIVYVNQITFMGGLMALLGRLEAAGYHGMFPWLKVDSHWGA</sequence>
<accession>A0ABY6JVW9</accession>
<evidence type="ECO:0000256" key="1">
    <source>
        <dbReference type="ARBA" id="ARBA00004141"/>
    </source>
</evidence>
<dbReference type="SUPFAM" id="SSF82866">
    <property type="entry name" value="Multidrug efflux transporter AcrB transmembrane domain"/>
    <property type="match status" value="1"/>
</dbReference>
<evidence type="ECO:0000259" key="8">
    <source>
        <dbReference type="PROSITE" id="PS50156"/>
    </source>
</evidence>
<evidence type="ECO:0000256" key="5">
    <source>
        <dbReference type="ARBA" id="ARBA00023136"/>
    </source>
</evidence>
<name>A0ABY6JVW9_9ARAC</name>
<keyword evidence="5 7" id="KW-0472">Membrane</keyword>
<feature type="transmembrane region" description="Helical" evidence="7">
    <location>
        <begin position="403"/>
        <end position="427"/>
    </location>
</feature>
<dbReference type="Proteomes" id="UP001235939">
    <property type="component" value="Chromosome 01"/>
</dbReference>
<dbReference type="InterPro" id="IPR000731">
    <property type="entry name" value="SSD"/>
</dbReference>
<keyword evidence="6" id="KW-0325">Glycoprotein</keyword>
<feature type="transmembrane region" description="Helical" evidence="7">
    <location>
        <begin position="298"/>
        <end position="324"/>
    </location>
</feature>
<keyword evidence="10" id="KW-1185">Reference proteome</keyword>
<dbReference type="InterPro" id="IPR003392">
    <property type="entry name" value="PTHD_SSD"/>
</dbReference>
<dbReference type="InterPro" id="IPR051697">
    <property type="entry name" value="Patched_domain-protein"/>
</dbReference>
<dbReference type="Pfam" id="PF02460">
    <property type="entry name" value="Patched"/>
    <property type="match status" value="1"/>
</dbReference>